<dbReference type="Proteomes" id="UP000265515">
    <property type="component" value="Unassembled WGS sequence"/>
</dbReference>
<protein>
    <recommendedName>
        <fullName evidence="3">ACT domain-containing protein</fullName>
    </recommendedName>
</protein>
<organism evidence="1 2">
    <name type="scientific">Chara braunii</name>
    <name type="common">Braun's stonewort</name>
    <dbReference type="NCBI Taxonomy" id="69332"/>
    <lineage>
        <taxon>Eukaryota</taxon>
        <taxon>Viridiplantae</taxon>
        <taxon>Streptophyta</taxon>
        <taxon>Charophyceae</taxon>
        <taxon>Charales</taxon>
        <taxon>Characeae</taxon>
        <taxon>Chara</taxon>
    </lineage>
</organism>
<dbReference type="Gramene" id="GBG72853">
    <property type="protein sequence ID" value="GBG72853"/>
    <property type="gene ID" value="CBR_g12572"/>
</dbReference>
<evidence type="ECO:0008006" key="3">
    <source>
        <dbReference type="Google" id="ProtNLM"/>
    </source>
</evidence>
<keyword evidence="2" id="KW-1185">Reference proteome</keyword>
<name>A0A388KSE1_CHABU</name>
<evidence type="ECO:0000313" key="2">
    <source>
        <dbReference type="Proteomes" id="UP000265515"/>
    </source>
</evidence>
<dbReference type="AlphaFoldDB" id="A0A388KSE1"/>
<dbReference type="OrthoDB" id="1734184at2759"/>
<evidence type="ECO:0000313" key="1">
    <source>
        <dbReference type="EMBL" id="GBG72853.1"/>
    </source>
</evidence>
<reference evidence="1 2" key="1">
    <citation type="journal article" date="2018" name="Cell">
        <title>The Chara Genome: Secondary Complexity and Implications for Plant Terrestrialization.</title>
        <authorList>
            <person name="Nishiyama T."/>
            <person name="Sakayama H."/>
            <person name="Vries J.D."/>
            <person name="Buschmann H."/>
            <person name="Saint-Marcoux D."/>
            <person name="Ullrich K.K."/>
            <person name="Haas F.B."/>
            <person name="Vanderstraeten L."/>
            <person name="Becker D."/>
            <person name="Lang D."/>
            <person name="Vosolsobe S."/>
            <person name="Rombauts S."/>
            <person name="Wilhelmsson P.K.I."/>
            <person name="Janitza P."/>
            <person name="Kern R."/>
            <person name="Heyl A."/>
            <person name="Rumpler F."/>
            <person name="Villalobos L.I.A.C."/>
            <person name="Clay J.M."/>
            <person name="Skokan R."/>
            <person name="Toyoda A."/>
            <person name="Suzuki Y."/>
            <person name="Kagoshima H."/>
            <person name="Schijlen E."/>
            <person name="Tajeshwar N."/>
            <person name="Catarino B."/>
            <person name="Hetherington A.J."/>
            <person name="Saltykova A."/>
            <person name="Bonnot C."/>
            <person name="Breuninger H."/>
            <person name="Symeonidi A."/>
            <person name="Radhakrishnan G.V."/>
            <person name="Van Nieuwerburgh F."/>
            <person name="Deforce D."/>
            <person name="Chang C."/>
            <person name="Karol K.G."/>
            <person name="Hedrich R."/>
            <person name="Ulvskov P."/>
            <person name="Glockner G."/>
            <person name="Delwiche C.F."/>
            <person name="Petrasek J."/>
            <person name="Van de Peer Y."/>
            <person name="Friml J."/>
            <person name="Beilby M."/>
            <person name="Dolan L."/>
            <person name="Kohara Y."/>
            <person name="Sugano S."/>
            <person name="Fujiyama A."/>
            <person name="Delaux P.-M."/>
            <person name="Quint M."/>
            <person name="TheiBen G."/>
            <person name="Hagemann M."/>
            <person name="Harholt J."/>
            <person name="Dunand C."/>
            <person name="Zachgo S."/>
            <person name="Langdale J."/>
            <person name="Maumus F."/>
            <person name="Straeten D.V.D."/>
            <person name="Gould S.B."/>
            <person name="Rensing S.A."/>
        </authorList>
    </citation>
    <scope>NUCLEOTIDE SEQUENCE [LARGE SCALE GENOMIC DNA]</scope>
    <source>
        <strain evidence="1 2">S276</strain>
    </source>
</reference>
<comment type="caution">
    <text evidence="1">The sequence shown here is derived from an EMBL/GenBank/DDBJ whole genome shotgun (WGS) entry which is preliminary data.</text>
</comment>
<dbReference type="EMBL" id="BFEA01000173">
    <property type="protein sequence ID" value="GBG72853.1"/>
    <property type="molecule type" value="Genomic_DNA"/>
</dbReference>
<sequence length="119" mass="12582">MGLLLEVTRNFAINGLTVTHGHLSVMHGEASAYFYVADASGGAPNPRLLEQVIEAVKPTSLRIAPEPSPRRAATSTVTEGYAGPFSLNALQERGKVWLCSLAGGIFGVSDSKERRQAGS</sequence>
<accession>A0A388KSE1</accession>
<proteinExistence type="predicted"/>
<gene>
    <name evidence="1" type="ORF">CBR_g12572</name>
</gene>